<dbReference type="AlphaFoldDB" id="B8KVL7"/>
<evidence type="ECO:0000313" key="3">
    <source>
        <dbReference type="Proteomes" id="UP000004699"/>
    </source>
</evidence>
<evidence type="ECO:0000259" key="1">
    <source>
        <dbReference type="Pfam" id="PF13590"/>
    </source>
</evidence>
<gene>
    <name evidence="2" type="ORF">NOR51B_1049</name>
</gene>
<dbReference type="PROSITE" id="PS51257">
    <property type="entry name" value="PROKAR_LIPOPROTEIN"/>
    <property type="match status" value="1"/>
</dbReference>
<dbReference type="Gene3D" id="3.30.160.670">
    <property type="match status" value="1"/>
</dbReference>
<protein>
    <recommendedName>
        <fullName evidence="1">DUF4136 domain-containing protein</fullName>
    </recommendedName>
</protein>
<accession>B8KVL7</accession>
<organism evidence="2 3">
    <name type="scientific">Luminiphilus syltensis NOR5-1B</name>
    <dbReference type="NCBI Taxonomy" id="565045"/>
    <lineage>
        <taxon>Bacteria</taxon>
        <taxon>Pseudomonadati</taxon>
        <taxon>Pseudomonadota</taxon>
        <taxon>Gammaproteobacteria</taxon>
        <taxon>Cellvibrionales</taxon>
        <taxon>Halieaceae</taxon>
        <taxon>Luminiphilus</taxon>
    </lineage>
</organism>
<sequence length="202" mass="22443">MQGKATMLRARSHVGNIIIATLFFLAGCSSQPEFTLDYDASYNFAGLETYRWYDDVYPSQLADYRQYNASDKRVRFFVDRELQKKSFKEVATGKADFLINYHIAKEERVKIDNFARYPSAGMHGGVGVGTYGTAVSVGYSSGPSVKTYKEGTVVLDVIDSASGNVVWRNIVEGRLPKSLSSNEKDAMAAKLSKEMMLDFPPG</sequence>
<dbReference type="HOGENOM" id="CLU_113282_0_1_6"/>
<feature type="domain" description="DUF4136" evidence="1">
    <location>
        <begin position="37"/>
        <end position="201"/>
    </location>
</feature>
<dbReference type="EMBL" id="DS999411">
    <property type="protein sequence ID" value="EED35106.1"/>
    <property type="molecule type" value="Genomic_DNA"/>
</dbReference>
<keyword evidence="3" id="KW-1185">Reference proteome</keyword>
<dbReference type="STRING" id="565045.NOR51B_1049"/>
<dbReference type="Pfam" id="PF13590">
    <property type="entry name" value="DUF4136"/>
    <property type="match status" value="1"/>
</dbReference>
<dbReference type="OrthoDB" id="118896at2"/>
<dbReference type="InterPro" id="IPR025411">
    <property type="entry name" value="DUF4136"/>
</dbReference>
<dbReference type="Proteomes" id="UP000004699">
    <property type="component" value="Unassembled WGS sequence"/>
</dbReference>
<reference evidence="3" key="1">
    <citation type="journal article" date="2013" name="BMC Microbiol.">
        <title>Taxonomy and evolution of bacteriochlorophyll a-containing members of the OM60/NOR5 clade of marine gammaproteobacteria: description of Luminiphilus syltensis gen. nov., sp. nov., reclassification of Haliea rubra as Pseudohaliea rubra gen. nov., comb. nov., and emendation of Chromatocurvus halotolerans.</title>
        <authorList>
            <person name="Spring S."/>
            <person name="Riedel T."/>
            <person name="Sproer C."/>
            <person name="Yan S."/>
            <person name="Harder J."/>
            <person name="Fuchs B.M."/>
        </authorList>
    </citation>
    <scope>NUCLEOTIDE SEQUENCE [LARGE SCALE GENOMIC DNA]</scope>
    <source>
        <strain evidence="3">NOR51-B</strain>
    </source>
</reference>
<evidence type="ECO:0000313" key="2">
    <source>
        <dbReference type="EMBL" id="EED35106.1"/>
    </source>
</evidence>
<name>B8KVL7_9GAMM</name>
<proteinExistence type="predicted"/>